<evidence type="ECO:0000256" key="3">
    <source>
        <dbReference type="ARBA" id="ARBA00013007"/>
    </source>
</evidence>
<name>A0A2U8E6T2_9BACT</name>
<dbReference type="Pfam" id="PF00185">
    <property type="entry name" value="OTCace"/>
    <property type="match status" value="1"/>
</dbReference>
<keyword evidence="4 6" id="KW-0808">Transferase</keyword>
<dbReference type="InterPro" id="IPR002292">
    <property type="entry name" value="Orn/put_carbamltrans"/>
</dbReference>
<feature type="domain" description="Aspartate/ornithine carbamoyltransferase Asp/Orn-binding" evidence="7">
    <location>
        <begin position="155"/>
        <end position="312"/>
    </location>
</feature>
<feature type="domain" description="Aspartate/ornithine carbamoyltransferase carbamoyl-P binding" evidence="8">
    <location>
        <begin position="2"/>
        <end position="141"/>
    </location>
</feature>
<dbReference type="GO" id="GO:0019240">
    <property type="term" value="P:citrulline biosynthetic process"/>
    <property type="evidence" value="ECO:0007669"/>
    <property type="project" value="TreeGrafter"/>
</dbReference>
<evidence type="ECO:0000259" key="7">
    <source>
        <dbReference type="Pfam" id="PF00185"/>
    </source>
</evidence>
<feature type="binding site" evidence="6">
    <location>
        <position position="302"/>
    </location>
    <ligand>
        <name>carbamoyl phosphate</name>
        <dbReference type="ChEBI" id="CHEBI:58228"/>
    </ligand>
</feature>
<dbReference type="InterPro" id="IPR006130">
    <property type="entry name" value="Asp/Orn_carbamoylTrfase"/>
</dbReference>
<dbReference type="GO" id="GO:0005737">
    <property type="term" value="C:cytoplasm"/>
    <property type="evidence" value="ECO:0007669"/>
    <property type="project" value="UniProtKB-SubCell"/>
</dbReference>
<protein>
    <recommendedName>
        <fullName evidence="3 6">Ornithine carbamoyltransferase</fullName>
        <shortName evidence="6">OTCase</shortName>
        <ecNumber evidence="3 6">2.1.3.3</ecNumber>
    </recommendedName>
</protein>
<dbReference type="EMBL" id="CP023004">
    <property type="protein sequence ID" value="AWI10284.1"/>
    <property type="molecule type" value="Genomic_DNA"/>
</dbReference>
<dbReference type="EC" id="2.1.3.3" evidence="3 6"/>
<feature type="binding site" evidence="6">
    <location>
        <position position="234"/>
    </location>
    <ligand>
        <name>L-ornithine</name>
        <dbReference type="ChEBI" id="CHEBI:46911"/>
    </ligand>
</feature>
<feature type="binding site" evidence="6">
    <location>
        <position position="168"/>
    </location>
    <ligand>
        <name>L-ornithine</name>
        <dbReference type="ChEBI" id="CHEBI:46911"/>
    </ligand>
</feature>
<feature type="binding site" evidence="6">
    <location>
        <begin position="238"/>
        <end position="239"/>
    </location>
    <ligand>
        <name>L-ornithine</name>
        <dbReference type="ChEBI" id="CHEBI:46911"/>
    </ligand>
</feature>
<dbReference type="PANTHER" id="PTHR45753:SF3">
    <property type="entry name" value="ORNITHINE TRANSCARBAMYLASE, MITOCHONDRIAL"/>
    <property type="match status" value="1"/>
</dbReference>
<accession>A0A2U8E6T2</accession>
<feature type="binding site" evidence="6">
    <location>
        <begin position="274"/>
        <end position="275"/>
    </location>
    <ligand>
        <name>carbamoyl phosphate</name>
        <dbReference type="ChEBI" id="CHEBI:58228"/>
    </ligand>
</feature>
<dbReference type="KEGG" id="elut:CKA38_14410"/>
<dbReference type="Pfam" id="PF02729">
    <property type="entry name" value="OTCace_N"/>
    <property type="match status" value="1"/>
</dbReference>
<feature type="binding site" evidence="6">
    <location>
        <begin position="128"/>
        <end position="131"/>
    </location>
    <ligand>
        <name>carbamoyl phosphate</name>
        <dbReference type="ChEBI" id="CHEBI:58228"/>
    </ligand>
</feature>
<dbReference type="Gene3D" id="3.40.50.1370">
    <property type="entry name" value="Aspartate/ornithine carbamoyltransferase"/>
    <property type="match status" value="2"/>
</dbReference>
<keyword evidence="10" id="KW-1185">Reference proteome</keyword>
<feature type="binding site" evidence="6">
    <location>
        <position position="77"/>
    </location>
    <ligand>
        <name>carbamoyl phosphate</name>
        <dbReference type="ChEBI" id="CHEBI:58228"/>
    </ligand>
</feature>
<evidence type="ECO:0000256" key="4">
    <source>
        <dbReference type="ARBA" id="ARBA00022679"/>
    </source>
</evidence>
<dbReference type="GO" id="GO:0016597">
    <property type="term" value="F:amino acid binding"/>
    <property type="evidence" value="ECO:0007669"/>
    <property type="project" value="InterPro"/>
</dbReference>
<dbReference type="FunFam" id="3.40.50.1370:FF:000008">
    <property type="entry name" value="Ornithine carbamoyltransferase"/>
    <property type="match status" value="1"/>
</dbReference>
<dbReference type="RefSeq" id="WP_108826188.1">
    <property type="nucleotide sequence ID" value="NZ_CP023004.1"/>
</dbReference>
<dbReference type="HAMAP" id="MF_01109">
    <property type="entry name" value="OTCase"/>
    <property type="match status" value="1"/>
</dbReference>
<comment type="similarity">
    <text evidence="2 6">Belongs to the aspartate/ornithine carbamoyltransferase superfamily. OTCase family.</text>
</comment>
<evidence type="ECO:0000259" key="8">
    <source>
        <dbReference type="Pfam" id="PF02729"/>
    </source>
</evidence>
<dbReference type="PROSITE" id="PS00097">
    <property type="entry name" value="CARBAMOYLTRANSFERASE"/>
    <property type="match status" value="1"/>
</dbReference>
<evidence type="ECO:0000256" key="5">
    <source>
        <dbReference type="ARBA" id="ARBA00048772"/>
    </source>
</evidence>
<proteinExistence type="inferred from homology"/>
<evidence type="ECO:0000256" key="6">
    <source>
        <dbReference type="HAMAP-Rule" id="MF_01109"/>
    </source>
</evidence>
<dbReference type="InterPro" id="IPR036901">
    <property type="entry name" value="Asp/Orn_carbamoylTrfase_sf"/>
</dbReference>
<comment type="pathway">
    <text evidence="1">Amino-acid biosynthesis; L-arginine biosynthesis; L-arginine from L-ornithine and carbamoyl phosphate: step 1/3.</text>
</comment>
<dbReference type="InterPro" id="IPR006131">
    <property type="entry name" value="Asp_carbamoyltransf_Asp/Orn-bd"/>
</dbReference>
<feature type="binding site" evidence="6">
    <location>
        <begin position="50"/>
        <end position="53"/>
    </location>
    <ligand>
        <name>carbamoyl phosphate</name>
        <dbReference type="ChEBI" id="CHEBI:58228"/>
    </ligand>
</feature>
<gene>
    <name evidence="9" type="primary">argF</name>
    <name evidence="9" type="ORF">CKA38_14410</name>
</gene>
<sequence length="319" mass="35276">MKHFLKETDFTQNEAAEVLALARDLKQERGRNTPAVLKHQTWAMIFSKSSTRTRVSFEVGIHELGGNPLFLNKNDIQLGRGESIGDTARVLSRMVHGLIVRTYDHAEVEQLAELGNVPVINALTDFLHPCQIYADAFTLAERWTPPGGDLLASLKGRKIAFLGDTACNMANSWILGANLFGMEISLAGPKGFEPSAEFNTLLAAESKRLGLPGKYQFTTDPYEAVKNADVVYTDVWVSMGKEDEAAERIKTMSPYSVTAQLFAAAKPDAWFMHCLPAYVGKEVTQDVLDHPRSIIFDEAENRLHAQKAIMAVLAQQPRG</sequence>
<dbReference type="GO" id="GO:0004585">
    <property type="term" value="F:ornithine carbamoyltransferase activity"/>
    <property type="evidence" value="ECO:0007669"/>
    <property type="project" value="UniProtKB-UniRule"/>
</dbReference>
<reference evidence="9 10" key="1">
    <citation type="journal article" date="2018" name="Syst. Appl. Microbiol.">
        <title>Ereboglobus luteus gen. nov. sp. nov. from cockroach guts, and new insights into the oxygen relationship of the genera Opitutus and Didymococcus (Verrucomicrobia: Opitutaceae).</title>
        <authorList>
            <person name="Tegtmeier D."/>
            <person name="Belitz A."/>
            <person name="Radek R."/>
            <person name="Heimerl T."/>
            <person name="Brune A."/>
        </authorList>
    </citation>
    <scope>NUCLEOTIDE SEQUENCE [LARGE SCALE GENOMIC DNA]</scope>
    <source>
        <strain evidence="9 10">Ho45</strain>
    </source>
</reference>
<dbReference type="InterPro" id="IPR024904">
    <property type="entry name" value="OTCase_ArgI"/>
</dbReference>
<dbReference type="GO" id="GO:0042450">
    <property type="term" value="P:L-arginine biosynthetic process via ornithine"/>
    <property type="evidence" value="ECO:0007669"/>
    <property type="project" value="UniProtKB-UniRule"/>
</dbReference>
<dbReference type="PRINTS" id="PR00100">
    <property type="entry name" value="AOTCASE"/>
</dbReference>
<dbReference type="SUPFAM" id="SSF53671">
    <property type="entry name" value="Aspartate/ornithine carbamoyltransferase"/>
    <property type="match status" value="1"/>
</dbReference>
<dbReference type="NCBIfam" id="TIGR00658">
    <property type="entry name" value="orni_carb_tr"/>
    <property type="match status" value="1"/>
</dbReference>
<comment type="catalytic activity">
    <reaction evidence="5 6">
        <text>carbamoyl phosphate + L-ornithine = L-citrulline + phosphate + H(+)</text>
        <dbReference type="Rhea" id="RHEA:19513"/>
        <dbReference type="ChEBI" id="CHEBI:15378"/>
        <dbReference type="ChEBI" id="CHEBI:43474"/>
        <dbReference type="ChEBI" id="CHEBI:46911"/>
        <dbReference type="ChEBI" id="CHEBI:57743"/>
        <dbReference type="ChEBI" id="CHEBI:58228"/>
        <dbReference type="EC" id="2.1.3.3"/>
    </reaction>
</comment>
<dbReference type="PANTHER" id="PTHR45753">
    <property type="entry name" value="ORNITHINE CARBAMOYLTRANSFERASE, MITOCHONDRIAL"/>
    <property type="match status" value="1"/>
</dbReference>
<keyword evidence="6" id="KW-0963">Cytoplasm</keyword>
<dbReference type="Proteomes" id="UP000244896">
    <property type="component" value="Chromosome"/>
</dbReference>
<comment type="subcellular location">
    <subcellularLocation>
        <location evidence="6">Cytoplasm</location>
    </subcellularLocation>
</comment>
<dbReference type="PRINTS" id="PR00102">
    <property type="entry name" value="OTCASE"/>
</dbReference>
<dbReference type="AlphaFoldDB" id="A0A2U8E6T2"/>
<evidence type="ECO:0000313" key="9">
    <source>
        <dbReference type="EMBL" id="AWI10284.1"/>
    </source>
</evidence>
<dbReference type="NCBIfam" id="NF001986">
    <property type="entry name" value="PRK00779.1"/>
    <property type="match status" value="1"/>
</dbReference>
<dbReference type="OrthoDB" id="9802587at2"/>
<organism evidence="9 10">
    <name type="scientific">Ereboglobus luteus</name>
    <dbReference type="NCBI Taxonomy" id="1796921"/>
    <lineage>
        <taxon>Bacteria</taxon>
        <taxon>Pseudomonadati</taxon>
        <taxon>Verrucomicrobiota</taxon>
        <taxon>Opitutia</taxon>
        <taxon>Opitutales</taxon>
        <taxon>Opitutaceae</taxon>
        <taxon>Ereboglobus</taxon>
    </lineage>
</organism>
<evidence type="ECO:0000256" key="1">
    <source>
        <dbReference type="ARBA" id="ARBA00004975"/>
    </source>
</evidence>
<dbReference type="InterPro" id="IPR006132">
    <property type="entry name" value="Asp/Orn_carbamoyltranf_P-bd"/>
</dbReference>
<evidence type="ECO:0000313" key="10">
    <source>
        <dbReference type="Proteomes" id="UP000244896"/>
    </source>
</evidence>
<feature type="binding site" evidence="6">
    <location>
        <position position="101"/>
    </location>
    <ligand>
        <name>carbamoyl phosphate</name>
        <dbReference type="ChEBI" id="CHEBI:58228"/>
    </ligand>
</feature>
<evidence type="ECO:0000256" key="2">
    <source>
        <dbReference type="ARBA" id="ARBA00007805"/>
    </source>
</evidence>